<dbReference type="RefSeq" id="WP_123907008.1">
    <property type="nucleotide sequence ID" value="NZ_CP016907.1"/>
</dbReference>
<dbReference type="EMBL" id="CP016907">
    <property type="protein sequence ID" value="AOC97000.1"/>
    <property type="molecule type" value="Genomic_DNA"/>
</dbReference>
<evidence type="ECO:0000313" key="1">
    <source>
        <dbReference type="EMBL" id="AOC97000.1"/>
    </source>
</evidence>
<organism evidence="1 2">
    <name type="scientific">Flavobacterium anhuiense</name>
    <dbReference type="NCBI Taxonomy" id="459526"/>
    <lineage>
        <taxon>Bacteria</taxon>
        <taxon>Pseudomonadati</taxon>
        <taxon>Bacteroidota</taxon>
        <taxon>Flavobacteriia</taxon>
        <taxon>Flavobacteriales</taxon>
        <taxon>Flavobacteriaceae</taxon>
        <taxon>Flavobacterium</taxon>
    </lineage>
</organism>
<reference evidence="1 2" key="1">
    <citation type="submission" date="2016-08" db="EMBL/GenBank/DDBJ databases">
        <title>Complete genome sequence of Flavobacterium johnsoniae strain GSE09, a volatile-producing biocontrol agent isolated from cucumber (Cucumis sativus).</title>
        <authorList>
            <person name="Jeong J.-J."/>
            <person name="Oh J.Y."/>
            <person name="Jim Y.J."/>
            <person name="Sang M.K."/>
            <person name="Kim K.D."/>
        </authorList>
    </citation>
    <scope>NUCLEOTIDE SEQUENCE [LARGE SCALE GENOMIC DNA]</scope>
    <source>
        <strain evidence="1 2">GSE09</strain>
    </source>
</reference>
<evidence type="ECO:0000313" key="2">
    <source>
        <dbReference type="Proteomes" id="UP000093276"/>
    </source>
</evidence>
<name>A0AAC9GJU5_9FLAO</name>
<protein>
    <submittedName>
        <fullName evidence="1">Uncharacterized protein</fullName>
    </submittedName>
</protein>
<gene>
    <name evidence="1" type="ORF">BB050_03922</name>
</gene>
<accession>A0AAC9GJU5</accession>
<dbReference type="Proteomes" id="UP000093276">
    <property type="component" value="Chromosome"/>
</dbReference>
<dbReference type="GeneID" id="32309804"/>
<dbReference type="AlphaFoldDB" id="A0AAC9GJU5"/>
<proteinExistence type="predicted"/>
<sequence length="409" mass="47302">MHQIKKIQLLFALIFIMGFTGFAQKQPFAFSSKKSRENLLIKLQDSIINKEAEAYLNFNKAINWNSYAWATSFLMDNSEQNFKVLKKALSNYRQLSKHDLKRVFESVYACFPNDFVLEMTDIAENETENASIFATSIHYLVQNKKEVEQLIKTKFIDNDSPVIQALRNELKPEYKSVSISDLIQLIRYNATKKTKFLYSIQHKNRDLPGKVFIQDENGFLVKENGKIVLVDQLARSATNLPMYITNGNTPPGLFKIESLAKSENVFIGPTLSFVTFLPFECDASVFYNNDKKDFLLEDYLQFFPKKLQSNLSVQQAFWAGKAGRGEIHFHGTTIDQEIYKKQIFYGQTPSMGCLCAKEIWDEEGNLKESDQQKIVNMWQKTKTENGYAYVLELDESDWKVFEKNINIVL</sequence>
<dbReference type="KEGG" id="fjg:BB050_03922"/>